<dbReference type="Pfam" id="PF25917">
    <property type="entry name" value="BSH_RND"/>
    <property type="match status" value="1"/>
</dbReference>
<evidence type="ECO:0000313" key="10">
    <source>
        <dbReference type="Proteomes" id="UP000030907"/>
    </source>
</evidence>
<dbReference type="Gene3D" id="2.40.30.170">
    <property type="match status" value="1"/>
</dbReference>
<evidence type="ECO:0000256" key="1">
    <source>
        <dbReference type="ARBA" id="ARBA00009477"/>
    </source>
</evidence>
<evidence type="ECO:0000256" key="3">
    <source>
        <dbReference type="ARBA" id="ARBA00022989"/>
    </source>
</evidence>
<dbReference type="AlphaFoldDB" id="A0A0A7PHS0"/>
<dbReference type="InterPro" id="IPR006143">
    <property type="entry name" value="RND_pump_MFP"/>
</dbReference>
<reference evidence="9 10" key="1">
    <citation type="journal article" date="2015" name="Int. J. Syst. Evol. Microbiol.">
        <title>Description of Sphingopyxis fribergensis sp. nov. - a soil bacterium with the ability to degrade styrene and phenylacetic acid.</title>
        <authorList>
            <person name="Oelschlagel M."/>
            <person name="Ruckert C."/>
            <person name="Kalinowski J."/>
            <person name="Schmidt G."/>
            <person name="Schlomann M."/>
            <person name="Tischler D."/>
        </authorList>
    </citation>
    <scope>NUCLEOTIDE SEQUENCE [LARGE SCALE GENOMIC DNA]</scope>
    <source>
        <strain evidence="9 10">Kp5.2</strain>
    </source>
</reference>
<keyword evidence="4 6" id="KW-0472">Membrane</keyword>
<dbReference type="Proteomes" id="UP000030907">
    <property type="component" value="Chromosome"/>
</dbReference>
<gene>
    <name evidence="9" type="ORF">SKP52_13285</name>
</gene>
<dbReference type="STRING" id="1515612.SKP52_13285"/>
<evidence type="ECO:0000259" key="8">
    <source>
        <dbReference type="Pfam" id="PF25963"/>
    </source>
</evidence>
<dbReference type="EMBL" id="CP009122">
    <property type="protein sequence ID" value="AJA09545.1"/>
    <property type="molecule type" value="Genomic_DNA"/>
</dbReference>
<dbReference type="GO" id="GO:0016020">
    <property type="term" value="C:membrane"/>
    <property type="evidence" value="ECO:0007669"/>
    <property type="project" value="InterPro"/>
</dbReference>
<sequence>MIALNRATLLRLLKPVLTILAAALAALVLWHLYTYYTYAPQTRDGKIRADVVPLAADVSGRVEEVHVRDNQVVRKGELLFTIDRVRLRNALAQAEAAVAVTRATLDAAERENRRYRQLGDIVSGQQRDERRSQAEEARARYTQALADRDLARINLERSAVCAPVNGIVTNFSLRPGAYATAGQPVMALVDSDSYYVAGYFEETKLSHIHPGAPVTIRVMGEDQPLSGHVEGRSAGIDDRERTTAAGSLLANVNPTFSWVRLAQRVPVRIAIDKVPTGIDLIAGRTVTVTVEGAEDALSIGGGSRS</sequence>
<keyword evidence="2 6" id="KW-0812">Transmembrane</keyword>
<feature type="domain" description="p-hydroxybenzoic acid efflux pump subunit AaeA-like beta-barrel" evidence="8">
    <location>
        <begin position="193"/>
        <end position="290"/>
    </location>
</feature>
<dbReference type="NCBIfam" id="TIGR01730">
    <property type="entry name" value="RND_mfp"/>
    <property type="match status" value="1"/>
</dbReference>
<dbReference type="GO" id="GO:0022857">
    <property type="term" value="F:transmembrane transporter activity"/>
    <property type="evidence" value="ECO:0007669"/>
    <property type="project" value="InterPro"/>
</dbReference>
<dbReference type="RefSeq" id="WP_052208256.1">
    <property type="nucleotide sequence ID" value="NZ_CP009122.1"/>
</dbReference>
<proteinExistence type="inferred from homology"/>
<dbReference type="OrthoDB" id="9811754at2"/>
<dbReference type="HOGENOM" id="CLU_018816_15_2_5"/>
<dbReference type="PANTHER" id="PTHR30367:SF12">
    <property type="entry name" value="P-HYDROXYBENZOIC ACID EFFLUX PUMP SUBUNIT AAEA"/>
    <property type="match status" value="1"/>
</dbReference>
<dbReference type="Pfam" id="PF25963">
    <property type="entry name" value="Beta-barrel_AAEA"/>
    <property type="match status" value="1"/>
</dbReference>
<feature type="coiled-coil region" evidence="5">
    <location>
        <begin position="91"/>
        <end position="118"/>
    </location>
</feature>
<dbReference type="PANTHER" id="PTHR30367">
    <property type="entry name" value="P-HYDROXYBENZOIC ACID EFFLUX PUMP SUBUNIT AAEA-RELATED"/>
    <property type="match status" value="1"/>
</dbReference>
<keyword evidence="10" id="KW-1185">Reference proteome</keyword>
<dbReference type="KEGG" id="sphk:SKP52_13285"/>
<protein>
    <submittedName>
        <fullName evidence="9">HlyD family secretion protein</fullName>
    </submittedName>
</protein>
<evidence type="ECO:0000256" key="5">
    <source>
        <dbReference type="SAM" id="Coils"/>
    </source>
</evidence>
<organism evidence="9 10">
    <name type="scientific">Sphingopyxis fribergensis</name>
    <dbReference type="NCBI Taxonomy" id="1515612"/>
    <lineage>
        <taxon>Bacteria</taxon>
        <taxon>Pseudomonadati</taxon>
        <taxon>Pseudomonadota</taxon>
        <taxon>Alphaproteobacteria</taxon>
        <taxon>Sphingomonadales</taxon>
        <taxon>Sphingomonadaceae</taxon>
        <taxon>Sphingopyxis</taxon>
    </lineage>
</organism>
<dbReference type="InterPro" id="IPR058625">
    <property type="entry name" value="MdtA-like_BSH"/>
</dbReference>
<evidence type="ECO:0000256" key="6">
    <source>
        <dbReference type="SAM" id="Phobius"/>
    </source>
</evidence>
<keyword evidence="5" id="KW-0175">Coiled coil</keyword>
<evidence type="ECO:0000256" key="2">
    <source>
        <dbReference type="ARBA" id="ARBA00022692"/>
    </source>
</evidence>
<dbReference type="InterPro" id="IPR058634">
    <property type="entry name" value="AaeA-lik-b-barrel"/>
</dbReference>
<keyword evidence="3 6" id="KW-1133">Transmembrane helix</keyword>
<evidence type="ECO:0000259" key="7">
    <source>
        <dbReference type="Pfam" id="PF25917"/>
    </source>
</evidence>
<accession>A0A0A7PHS0</accession>
<comment type="similarity">
    <text evidence="1">Belongs to the membrane fusion protein (MFP) (TC 8.A.1) family.</text>
</comment>
<dbReference type="SUPFAM" id="SSF111369">
    <property type="entry name" value="HlyD-like secretion proteins"/>
    <property type="match status" value="1"/>
</dbReference>
<evidence type="ECO:0000256" key="4">
    <source>
        <dbReference type="ARBA" id="ARBA00023136"/>
    </source>
</evidence>
<feature type="domain" description="Multidrug resistance protein MdtA-like barrel-sandwich hybrid" evidence="7">
    <location>
        <begin position="52"/>
        <end position="190"/>
    </location>
</feature>
<name>A0A0A7PHS0_9SPHN</name>
<evidence type="ECO:0000313" key="9">
    <source>
        <dbReference type="EMBL" id="AJA09545.1"/>
    </source>
</evidence>
<dbReference type="Gene3D" id="2.40.50.100">
    <property type="match status" value="1"/>
</dbReference>
<dbReference type="InterPro" id="IPR050393">
    <property type="entry name" value="MFP_Efflux_Pump"/>
</dbReference>
<feature type="transmembrane region" description="Helical" evidence="6">
    <location>
        <begin position="12"/>
        <end position="33"/>
    </location>
</feature>